<proteinExistence type="predicted"/>
<accession>A0A386H1D4</accession>
<dbReference type="KEGG" id="cfer:D4Z93_01940"/>
<evidence type="ECO:0000313" key="1">
    <source>
        <dbReference type="EMBL" id="AYD39368.1"/>
    </source>
</evidence>
<dbReference type="AlphaFoldDB" id="A0A386H1D4"/>
<reference evidence="1 2" key="1">
    <citation type="journal article" date="2019" name="Int. J. Syst. Evol. Microbiol.">
        <title>Clostridium fermenticellae sp. nov., isolated from the mud in a fermentation cellar for the production of the Chinese liquor, baijiu.</title>
        <authorList>
            <person name="Xu P.X."/>
            <person name="Chai L.J."/>
            <person name="Qiu T."/>
            <person name="Zhang X.J."/>
            <person name="Lu Z.M."/>
            <person name="Xiao C."/>
            <person name="Wang S.T."/>
            <person name="Shen C.H."/>
            <person name="Shi J.S."/>
            <person name="Xu Z.H."/>
        </authorList>
    </citation>
    <scope>NUCLEOTIDE SEQUENCE [LARGE SCALE GENOMIC DNA]</scope>
    <source>
        <strain evidence="1 2">JN500901</strain>
    </source>
</reference>
<sequence>MEGERKFGIIDYPVPSNTRPNAGLDYRKILIVNDSKYIVNVGIEDSDGVSKSQQRIIRNNYLIICKQIIAYVKRYVYSAIKEREKIEAKYRFSTLHNFHSELKIIEGREKGKTKKNS</sequence>
<keyword evidence="2" id="KW-1185">Reference proteome</keyword>
<dbReference type="EMBL" id="CP032416">
    <property type="protein sequence ID" value="AYD39368.1"/>
    <property type="molecule type" value="Genomic_DNA"/>
</dbReference>
<evidence type="ECO:0000313" key="2">
    <source>
        <dbReference type="Proteomes" id="UP000266301"/>
    </source>
</evidence>
<name>A0A386H1D4_9CLOT</name>
<gene>
    <name evidence="1" type="ORF">D4Z93_01940</name>
</gene>
<dbReference type="RefSeq" id="WP_119970077.1">
    <property type="nucleotide sequence ID" value="NZ_CP032416.1"/>
</dbReference>
<organism evidence="1 2">
    <name type="scientific">Clostridium fermenticellae</name>
    <dbReference type="NCBI Taxonomy" id="2068654"/>
    <lineage>
        <taxon>Bacteria</taxon>
        <taxon>Bacillati</taxon>
        <taxon>Bacillota</taxon>
        <taxon>Clostridia</taxon>
        <taxon>Eubacteriales</taxon>
        <taxon>Clostridiaceae</taxon>
        <taxon>Clostridium</taxon>
    </lineage>
</organism>
<dbReference type="Proteomes" id="UP000266301">
    <property type="component" value="Chromosome"/>
</dbReference>
<dbReference type="OrthoDB" id="2232587at2"/>
<protein>
    <submittedName>
        <fullName evidence="1">Uncharacterized protein</fullName>
    </submittedName>
</protein>